<keyword evidence="2" id="KW-0805">Transcription regulation</keyword>
<accession>A0AAW6P486</accession>
<organism evidence="6 7">
    <name type="scientific">Pseudomonas citronellolis</name>
    <dbReference type="NCBI Taxonomy" id="53408"/>
    <lineage>
        <taxon>Bacteria</taxon>
        <taxon>Pseudomonadati</taxon>
        <taxon>Pseudomonadota</taxon>
        <taxon>Gammaproteobacteria</taxon>
        <taxon>Pseudomonadales</taxon>
        <taxon>Pseudomonadaceae</taxon>
        <taxon>Pseudomonas</taxon>
    </lineage>
</organism>
<dbReference type="InterPro" id="IPR036390">
    <property type="entry name" value="WH_DNA-bd_sf"/>
</dbReference>
<gene>
    <name evidence="6" type="ORF">P3W55_06420</name>
</gene>
<evidence type="ECO:0000256" key="1">
    <source>
        <dbReference type="ARBA" id="ARBA00009437"/>
    </source>
</evidence>
<dbReference type="PANTHER" id="PTHR30346:SF30">
    <property type="entry name" value="SMALL NEUTRAL PROTEASE REGULATORY PROTEIN"/>
    <property type="match status" value="1"/>
</dbReference>
<dbReference type="PRINTS" id="PR00039">
    <property type="entry name" value="HTHLYSR"/>
</dbReference>
<name>A0AAW6P486_9PSED</name>
<dbReference type="Gene3D" id="1.10.10.10">
    <property type="entry name" value="Winged helix-like DNA-binding domain superfamily/Winged helix DNA-binding domain"/>
    <property type="match status" value="1"/>
</dbReference>
<dbReference type="PROSITE" id="PS50931">
    <property type="entry name" value="HTH_LYSR"/>
    <property type="match status" value="1"/>
</dbReference>
<keyword evidence="4" id="KW-0804">Transcription</keyword>
<dbReference type="EMBL" id="JARJLR010000126">
    <property type="protein sequence ID" value="MDF3841347.1"/>
    <property type="molecule type" value="Genomic_DNA"/>
</dbReference>
<evidence type="ECO:0000313" key="6">
    <source>
        <dbReference type="EMBL" id="MDF3841347.1"/>
    </source>
</evidence>
<dbReference type="SUPFAM" id="SSF53850">
    <property type="entry name" value="Periplasmic binding protein-like II"/>
    <property type="match status" value="1"/>
</dbReference>
<dbReference type="InterPro" id="IPR005119">
    <property type="entry name" value="LysR_subst-bd"/>
</dbReference>
<dbReference type="InterPro" id="IPR000847">
    <property type="entry name" value="LysR_HTH_N"/>
</dbReference>
<sequence length="297" mass="31963">MIELRQLRYFLALAEHLHFGRAAEALHLTQPPLSRQIAALEAELGTPLFARHSRSVELTAAGREFQQHCKSLLAGLDLAVRSAQASARGERGELRLSFTMVAAWTLLPTLLKRYNDAYPQVKVVLNEVLPRDLGPALEAGEADVALTFPAHGSGQLQYRTLLREPLCAVLPSAHPLAASAQVAAGDLAQESFISFPHSTAPALHEAVMQCCRDCGFEPRIQLEPHLQQTIVNLVAEGLGVALVPDSMRKMQLPGAAFVALEASPLVDYGVAWSPHNDNPCLGAFLRCAGVNDGTGSS</sequence>
<keyword evidence="3" id="KW-0238">DNA-binding</keyword>
<protein>
    <submittedName>
        <fullName evidence="6">LysR substrate-binding domain-containing protein</fullName>
    </submittedName>
</protein>
<dbReference type="Pfam" id="PF03466">
    <property type="entry name" value="LysR_substrate"/>
    <property type="match status" value="1"/>
</dbReference>
<evidence type="ECO:0000313" key="7">
    <source>
        <dbReference type="Proteomes" id="UP001220662"/>
    </source>
</evidence>
<dbReference type="SUPFAM" id="SSF46785">
    <property type="entry name" value="Winged helix' DNA-binding domain"/>
    <property type="match status" value="1"/>
</dbReference>
<dbReference type="GO" id="GO:0003677">
    <property type="term" value="F:DNA binding"/>
    <property type="evidence" value="ECO:0007669"/>
    <property type="project" value="UniProtKB-KW"/>
</dbReference>
<comment type="similarity">
    <text evidence="1">Belongs to the LysR transcriptional regulatory family.</text>
</comment>
<dbReference type="Proteomes" id="UP001220662">
    <property type="component" value="Unassembled WGS sequence"/>
</dbReference>
<evidence type="ECO:0000256" key="3">
    <source>
        <dbReference type="ARBA" id="ARBA00023125"/>
    </source>
</evidence>
<dbReference type="GO" id="GO:0032993">
    <property type="term" value="C:protein-DNA complex"/>
    <property type="evidence" value="ECO:0007669"/>
    <property type="project" value="TreeGrafter"/>
</dbReference>
<evidence type="ECO:0000256" key="4">
    <source>
        <dbReference type="ARBA" id="ARBA00023163"/>
    </source>
</evidence>
<dbReference type="Gene3D" id="3.40.190.10">
    <property type="entry name" value="Periplasmic binding protein-like II"/>
    <property type="match status" value="2"/>
</dbReference>
<feature type="domain" description="HTH lysR-type" evidence="5">
    <location>
        <begin position="2"/>
        <end position="59"/>
    </location>
</feature>
<dbReference type="FunFam" id="1.10.10.10:FF:000001">
    <property type="entry name" value="LysR family transcriptional regulator"/>
    <property type="match status" value="1"/>
</dbReference>
<proteinExistence type="inferred from homology"/>
<dbReference type="GO" id="GO:0003700">
    <property type="term" value="F:DNA-binding transcription factor activity"/>
    <property type="evidence" value="ECO:0007669"/>
    <property type="project" value="InterPro"/>
</dbReference>
<reference evidence="6" key="1">
    <citation type="submission" date="2023-03" db="EMBL/GenBank/DDBJ databases">
        <title>Draft assemblies of triclosan tolerant bacteria isolated from returned activated sludge.</title>
        <authorList>
            <person name="Van Hamelsveld S."/>
        </authorList>
    </citation>
    <scope>NUCLEOTIDE SEQUENCE</scope>
    <source>
        <strain evidence="6">GW210015_S63</strain>
    </source>
</reference>
<dbReference type="PANTHER" id="PTHR30346">
    <property type="entry name" value="TRANSCRIPTIONAL DUAL REGULATOR HCAR-RELATED"/>
    <property type="match status" value="1"/>
</dbReference>
<dbReference type="AlphaFoldDB" id="A0AAW6P486"/>
<dbReference type="Pfam" id="PF00126">
    <property type="entry name" value="HTH_1"/>
    <property type="match status" value="1"/>
</dbReference>
<evidence type="ECO:0000256" key="2">
    <source>
        <dbReference type="ARBA" id="ARBA00023015"/>
    </source>
</evidence>
<dbReference type="RefSeq" id="WP_276214053.1">
    <property type="nucleotide sequence ID" value="NZ_JARJLR010000126.1"/>
</dbReference>
<evidence type="ECO:0000259" key="5">
    <source>
        <dbReference type="PROSITE" id="PS50931"/>
    </source>
</evidence>
<dbReference type="CDD" id="cd08414">
    <property type="entry name" value="PBP2_LTTR_aromatics_like"/>
    <property type="match status" value="1"/>
</dbReference>
<dbReference type="InterPro" id="IPR036388">
    <property type="entry name" value="WH-like_DNA-bd_sf"/>
</dbReference>
<comment type="caution">
    <text evidence="6">The sequence shown here is derived from an EMBL/GenBank/DDBJ whole genome shotgun (WGS) entry which is preliminary data.</text>
</comment>